<name>A0A7X3KX43_9GAMM</name>
<protein>
    <submittedName>
        <fullName evidence="2">Uncharacterized protein</fullName>
    </submittedName>
</protein>
<accession>A0A7X3KX43</accession>
<feature type="region of interest" description="Disordered" evidence="1">
    <location>
        <begin position="1"/>
        <end position="33"/>
    </location>
</feature>
<reference evidence="2 3" key="1">
    <citation type="submission" date="2019-12" db="EMBL/GenBank/DDBJ databases">
        <title>Draft genome sequence of Pseudomonas otitidis recovered from a chicken carcass.</title>
        <authorList>
            <person name="Vieira T.R."/>
            <person name="Oliviera E.F.C."/>
            <person name="Silva N.M.V."/>
            <person name="Sambrano G.E."/>
            <person name="Cibulski S.P."/>
            <person name="Cardoso M.R.I."/>
        </authorList>
    </citation>
    <scope>NUCLEOTIDE SEQUENCE [LARGE SCALE GENOMIC DNA]</scope>
    <source>
        <strain evidence="2 3">25_K</strain>
    </source>
</reference>
<proteinExistence type="predicted"/>
<dbReference type="AlphaFoldDB" id="A0A7X3KX43"/>
<gene>
    <name evidence="2" type="ORF">GO594_30620</name>
</gene>
<organism evidence="2 3">
    <name type="scientific">Metapseudomonas otitidis</name>
    <dbReference type="NCBI Taxonomy" id="319939"/>
    <lineage>
        <taxon>Bacteria</taxon>
        <taxon>Pseudomonadati</taxon>
        <taxon>Pseudomonadota</taxon>
        <taxon>Gammaproteobacteria</taxon>
        <taxon>Pseudomonadales</taxon>
        <taxon>Pseudomonadaceae</taxon>
        <taxon>Metapseudomonas</taxon>
    </lineage>
</organism>
<evidence type="ECO:0000256" key="1">
    <source>
        <dbReference type="SAM" id="MobiDB-lite"/>
    </source>
</evidence>
<dbReference type="EMBL" id="WTFN01000294">
    <property type="protein sequence ID" value="MWK60336.1"/>
    <property type="molecule type" value="Genomic_DNA"/>
</dbReference>
<sequence length="62" mass="6983">MIANFPDSDKESSANGNDSGNAADETEKKKAEWISRQTEIQEYLQPALELYFQRSGNPFGEE</sequence>
<dbReference type="Proteomes" id="UP000461288">
    <property type="component" value="Unassembled WGS sequence"/>
</dbReference>
<evidence type="ECO:0000313" key="2">
    <source>
        <dbReference type="EMBL" id="MWK60336.1"/>
    </source>
</evidence>
<comment type="caution">
    <text evidence="2">The sequence shown here is derived from an EMBL/GenBank/DDBJ whole genome shotgun (WGS) entry which is preliminary data.</text>
</comment>
<evidence type="ECO:0000313" key="3">
    <source>
        <dbReference type="Proteomes" id="UP000461288"/>
    </source>
</evidence>